<dbReference type="InterPro" id="IPR010215">
    <property type="entry name" value="Transcription_antiterm_RfaH"/>
</dbReference>
<reference evidence="6" key="2">
    <citation type="submission" date="2023-01" db="EMBL/GenBank/DDBJ databases">
        <title>Draft genome sequence of Paraferrimonas sedimenticola strain NBRC 101628.</title>
        <authorList>
            <person name="Sun Q."/>
            <person name="Mori K."/>
        </authorList>
    </citation>
    <scope>NUCLEOTIDE SEQUENCE</scope>
    <source>
        <strain evidence="6">NBRC 101628</strain>
    </source>
</reference>
<name>A0AA37W136_9GAMM</name>
<dbReference type="PANTHER" id="PTHR30265">
    <property type="entry name" value="RHO-INTERACTING TRANSCRIPTION TERMINATION FACTOR NUSG"/>
    <property type="match status" value="1"/>
</dbReference>
<dbReference type="InterPro" id="IPR043425">
    <property type="entry name" value="NusG-like"/>
</dbReference>
<dbReference type="GO" id="GO:0005829">
    <property type="term" value="C:cytosol"/>
    <property type="evidence" value="ECO:0007669"/>
    <property type="project" value="TreeGrafter"/>
</dbReference>
<dbReference type="GO" id="GO:0001073">
    <property type="term" value="F:transcription antitermination factor activity, DNA binding"/>
    <property type="evidence" value="ECO:0007669"/>
    <property type="project" value="UniProtKB-UniRule"/>
</dbReference>
<proteinExistence type="inferred from homology"/>
<keyword evidence="1 4" id="KW-0889">Transcription antitermination</keyword>
<gene>
    <name evidence="4 6" type="primary">rfaH</name>
    <name evidence="6" type="ORF">GCM10007895_22010</name>
</gene>
<keyword evidence="2 4" id="KW-0805">Transcription regulation</keyword>
<feature type="domain" description="NusG-like N-terminal" evidence="5">
    <location>
        <begin position="6"/>
        <end position="105"/>
    </location>
</feature>
<dbReference type="CDD" id="cd09892">
    <property type="entry name" value="NGN_SP_RfaH"/>
    <property type="match status" value="1"/>
</dbReference>
<protein>
    <recommendedName>
        <fullName evidence="4">Transcription antitermination protein RfaH</fullName>
    </recommendedName>
</protein>
<evidence type="ECO:0000256" key="4">
    <source>
        <dbReference type="HAMAP-Rule" id="MF_00951"/>
    </source>
</evidence>
<dbReference type="NCBIfam" id="NF006534">
    <property type="entry name" value="PRK09014.1"/>
    <property type="match status" value="1"/>
</dbReference>
<dbReference type="GO" id="GO:0003677">
    <property type="term" value="F:DNA binding"/>
    <property type="evidence" value="ECO:0007669"/>
    <property type="project" value="UniProtKB-UniRule"/>
</dbReference>
<dbReference type="PANTHER" id="PTHR30265:SF7">
    <property type="entry name" value="TRANSCRIPTION ANTITERMINATION PROTEIN RFAH"/>
    <property type="match status" value="1"/>
</dbReference>
<dbReference type="Proteomes" id="UP001161422">
    <property type="component" value="Unassembled WGS sequence"/>
</dbReference>
<dbReference type="InterPro" id="IPR006645">
    <property type="entry name" value="NGN-like_dom"/>
</dbReference>
<dbReference type="Gene3D" id="3.30.70.940">
    <property type="entry name" value="NusG, N-terminal domain"/>
    <property type="match status" value="1"/>
</dbReference>
<organism evidence="6 7">
    <name type="scientific">Paraferrimonas sedimenticola</name>
    <dbReference type="NCBI Taxonomy" id="375674"/>
    <lineage>
        <taxon>Bacteria</taxon>
        <taxon>Pseudomonadati</taxon>
        <taxon>Pseudomonadota</taxon>
        <taxon>Gammaproteobacteria</taxon>
        <taxon>Alteromonadales</taxon>
        <taxon>Ferrimonadaceae</taxon>
        <taxon>Paraferrimonas</taxon>
    </lineage>
</organism>
<comment type="similarity">
    <text evidence="4">Belongs to the RfaH family.</text>
</comment>
<evidence type="ECO:0000256" key="3">
    <source>
        <dbReference type="ARBA" id="ARBA00023163"/>
    </source>
</evidence>
<dbReference type="AlphaFoldDB" id="A0AA37W136"/>
<dbReference type="SMART" id="SM00738">
    <property type="entry name" value="NGN"/>
    <property type="match status" value="1"/>
</dbReference>
<comment type="function">
    <text evidence="4">Enhances distal genes transcription elongation in a specialized subset of operons that encode extracytoplasmic components.</text>
</comment>
<dbReference type="InterPro" id="IPR008991">
    <property type="entry name" value="Translation_prot_SH3-like_sf"/>
</dbReference>
<evidence type="ECO:0000259" key="5">
    <source>
        <dbReference type="SMART" id="SM00738"/>
    </source>
</evidence>
<keyword evidence="4" id="KW-0238">DNA-binding</keyword>
<sequence length="172" mass="19381">MIGEYTMNWYLVYAKPRGEQRAQANLEAQGLEVYLPQIERDKMLRGKKQKVEEALFPGYLFVRFDPSQFAVARVKNTRGVAGMVQFGAHMPVVPSAVVLSIMQQLDDLNEIPEVTNDFTAGDKVIVTEGPFAHLNAVFQESSGENRCFILLEMMGKQQRLEVEQAKLAKQGD</sequence>
<evidence type="ECO:0000313" key="6">
    <source>
        <dbReference type="EMBL" id="GLP96895.1"/>
    </source>
</evidence>
<keyword evidence="3 4" id="KW-0804">Transcription</keyword>
<dbReference type="HAMAP" id="MF_00951">
    <property type="entry name" value="RfaH"/>
    <property type="match status" value="1"/>
</dbReference>
<dbReference type="SUPFAM" id="SSF82679">
    <property type="entry name" value="N-utilization substance G protein NusG, N-terminal domain"/>
    <property type="match status" value="1"/>
</dbReference>
<dbReference type="GO" id="GO:0006354">
    <property type="term" value="P:DNA-templated transcription elongation"/>
    <property type="evidence" value="ECO:0007669"/>
    <property type="project" value="InterPro"/>
</dbReference>
<evidence type="ECO:0000313" key="7">
    <source>
        <dbReference type="Proteomes" id="UP001161422"/>
    </source>
</evidence>
<dbReference type="NCBIfam" id="TIGR01955">
    <property type="entry name" value="RfaH"/>
    <property type="match status" value="1"/>
</dbReference>
<accession>A0AA37W136</accession>
<dbReference type="EMBL" id="BSNC01000005">
    <property type="protein sequence ID" value="GLP96895.1"/>
    <property type="molecule type" value="Genomic_DNA"/>
</dbReference>
<evidence type="ECO:0000256" key="2">
    <source>
        <dbReference type="ARBA" id="ARBA00023015"/>
    </source>
</evidence>
<comment type="subunit">
    <text evidence="4">Interacts with both the nontemplate DNA and the RNA polymerase (RNAP).</text>
</comment>
<comment type="caution">
    <text evidence="6">The sequence shown here is derived from an EMBL/GenBank/DDBJ whole genome shotgun (WGS) entry which is preliminary data.</text>
</comment>
<dbReference type="InterPro" id="IPR036735">
    <property type="entry name" value="NGN_dom_sf"/>
</dbReference>
<keyword evidence="7" id="KW-1185">Reference proteome</keyword>
<dbReference type="Pfam" id="PF02357">
    <property type="entry name" value="NusG"/>
    <property type="match status" value="1"/>
</dbReference>
<reference evidence="6" key="1">
    <citation type="journal article" date="2014" name="Int. J. Syst. Evol. Microbiol.">
        <title>Complete genome sequence of Corynebacterium casei LMG S-19264T (=DSM 44701T), isolated from a smear-ripened cheese.</title>
        <authorList>
            <consortium name="US DOE Joint Genome Institute (JGI-PGF)"/>
            <person name="Walter F."/>
            <person name="Albersmeier A."/>
            <person name="Kalinowski J."/>
            <person name="Ruckert C."/>
        </authorList>
    </citation>
    <scope>NUCLEOTIDE SEQUENCE</scope>
    <source>
        <strain evidence="6">NBRC 101628</strain>
    </source>
</reference>
<dbReference type="SUPFAM" id="SSF50104">
    <property type="entry name" value="Translation proteins SH3-like domain"/>
    <property type="match status" value="1"/>
</dbReference>
<evidence type="ECO:0000256" key="1">
    <source>
        <dbReference type="ARBA" id="ARBA00022814"/>
    </source>
</evidence>